<sequence length="39" mass="4602">MIRSSERRIFMIDFLISIIAQVISGVLLYFIIRLINKDC</sequence>
<organism evidence="2">
    <name type="scientific">Myoviridae sp. ctIty1</name>
    <dbReference type="NCBI Taxonomy" id="2827673"/>
    <lineage>
        <taxon>Viruses</taxon>
        <taxon>Duplodnaviria</taxon>
        <taxon>Heunggongvirae</taxon>
        <taxon>Uroviricota</taxon>
        <taxon>Caudoviricetes</taxon>
    </lineage>
</organism>
<proteinExistence type="predicted"/>
<evidence type="ECO:0000313" key="2">
    <source>
        <dbReference type="EMBL" id="DAF62421.1"/>
    </source>
</evidence>
<reference evidence="2" key="1">
    <citation type="journal article" date="2021" name="Proc. Natl. Acad. Sci. U.S.A.">
        <title>A Catalog of Tens of Thousands of Viruses from Human Metagenomes Reveals Hidden Associations with Chronic Diseases.</title>
        <authorList>
            <person name="Tisza M.J."/>
            <person name="Buck C.B."/>
        </authorList>
    </citation>
    <scope>NUCLEOTIDE SEQUENCE</scope>
    <source>
        <strain evidence="2">CtIty1</strain>
    </source>
</reference>
<keyword evidence="1" id="KW-1133">Transmembrane helix</keyword>
<evidence type="ECO:0000256" key="1">
    <source>
        <dbReference type="SAM" id="Phobius"/>
    </source>
</evidence>
<keyword evidence="1" id="KW-0812">Transmembrane</keyword>
<protein>
    <submittedName>
        <fullName evidence="2">Uncharacterized protein</fullName>
    </submittedName>
</protein>
<dbReference type="EMBL" id="BK032823">
    <property type="protein sequence ID" value="DAF62421.1"/>
    <property type="molecule type" value="Genomic_DNA"/>
</dbReference>
<name>A0A8S5TGI9_9CAUD</name>
<keyword evidence="1" id="KW-0472">Membrane</keyword>
<accession>A0A8S5TGI9</accession>
<feature type="transmembrane region" description="Helical" evidence="1">
    <location>
        <begin position="12"/>
        <end position="32"/>
    </location>
</feature>